<dbReference type="InterPro" id="IPR007855">
    <property type="entry name" value="RDRP"/>
</dbReference>
<feature type="domain" description="RDRP core" evidence="2">
    <location>
        <begin position="374"/>
        <end position="844"/>
    </location>
</feature>
<comment type="similarity">
    <text evidence="1">Belongs to the RdRP family.</text>
</comment>
<keyword evidence="1" id="KW-0943">RNA-mediated gene silencing</keyword>
<gene>
    <name evidence="6" type="primary">RDR1_1</name>
    <name evidence="6" type="ORF">PIB30_079281</name>
</gene>
<organism evidence="6 7">
    <name type="scientific">Stylosanthes scabra</name>
    <dbReference type="NCBI Taxonomy" id="79078"/>
    <lineage>
        <taxon>Eukaryota</taxon>
        <taxon>Viridiplantae</taxon>
        <taxon>Streptophyta</taxon>
        <taxon>Embryophyta</taxon>
        <taxon>Tracheophyta</taxon>
        <taxon>Spermatophyta</taxon>
        <taxon>Magnoliopsida</taxon>
        <taxon>eudicotyledons</taxon>
        <taxon>Gunneridae</taxon>
        <taxon>Pentapetalae</taxon>
        <taxon>rosids</taxon>
        <taxon>fabids</taxon>
        <taxon>Fabales</taxon>
        <taxon>Fabaceae</taxon>
        <taxon>Papilionoideae</taxon>
        <taxon>50 kb inversion clade</taxon>
        <taxon>dalbergioids sensu lato</taxon>
        <taxon>Dalbergieae</taxon>
        <taxon>Pterocarpus clade</taxon>
        <taxon>Stylosanthes</taxon>
    </lineage>
</organism>
<feature type="non-terminal residue" evidence="6">
    <location>
        <position position="845"/>
    </location>
</feature>
<dbReference type="Pfam" id="PF05183">
    <property type="entry name" value="RdRP"/>
    <property type="match status" value="1"/>
</dbReference>
<evidence type="ECO:0000259" key="5">
    <source>
        <dbReference type="Pfam" id="PF26252"/>
    </source>
</evidence>
<comment type="function">
    <text evidence="1">Probably involved in the RNA silencing pathway and required for the generation of small interfering RNAs (siRNAs).</text>
</comment>
<comment type="caution">
    <text evidence="6">The sequence shown here is derived from an EMBL/GenBank/DDBJ whole genome shotgun (WGS) entry which is preliminary data.</text>
</comment>
<dbReference type="GO" id="GO:0003968">
    <property type="term" value="F:RNA-directed RNA polymerase activity"/>
    <property type="evidence" value="ECO:0007669"/>
    <property type="project" value="UniProtKB-EC"/>
</dbReference>
<keyword evidence="1" id="KW-0696">RNA-directed RNA polymerase</keyword>
<evidence type="ECO:0000259" key="2">
    <source>
        <dbReference type="Pfam" id="PF05183"/>
    </source>
</evidence>
<keyword evidence="7" id="KW-1185">Reference proteome</keyword>
<feature type="domain" description="RDR1/2-like RRM" evidence="4">
    <location>
        <begin position="4"/>
        <end position="85"/>
    </location>
</feature>
<dbReference type="PANTHER" id="PTHR23079:SF1">
    <property type="entry name" value="RNA-DEPENDENT RNA POLYMERASE 1"/>
    <property type="match status" value="1"/>
</dbReference>
<dbReference type="EC" id="2.7.7.48" evidence="1"/>
<dbReference type="EMBL" id="JASCZI010152154">
    <property type="protein sequence ID" value="MED6175533.1"/>
    <property type="molecule type" value="Genomic_DNA"/>
</dbReference>
<evidence type="ECO:0000259" key="3">
    <source>
        <dbReference type="Pfam" id="PF24823"/>
    </source>
</evidence>
<dbReference type="InterPro" id="IPR058751">
    <property type="entry name" value="RDRP_helical"/>
</dbReference>
<name>A0ABU6VUK9_9FABA</name>
<evidence type="ECO:0000259" key="4">
    <source>
        <dbReference type="Pfam" id="PF26250"/>
    </source>
</evidence>
<dbReference type="InterPro" id="IPR035979">
    <property type="entry name" value="RBD_domain_sf"/>
</dbReference>
<keyword evidence="1 6" id="KW-0548">Nucleotidyltransferase</keyword>
<sequence>MGKTIELYGFPCYVTMEHVKTYVERITGEGTVFAVKLRKGQGKVQRAFAIIQFTSASKASLMMSKANGKLWFGNSYLKVREMIKDIVPNPRSFLHCLDNVKLHFGCQLSKERFSVLWRNMDVRLCFGSGMRKFHFFLSHNNSEYKLELYYDNIWKIELHRPRGGTANYLVIQLLGAPHIFEKEESTAGEIYDHPSFNFYKDVPDDQWIRATDFTPCSCIGQSSALLIELPFDQDLPDFRENFVYYEETERRFTLELGVPFSSNLDLVPIVSPPQGIQIPYDILFKVNALVQHGCLSGPSIDDAFYRLVDPRSFKLEFIEHALERIYYSKEFCYEPIKWLRDQYIRYTCNASGKPLRLPAISLDTGLVYVKRVQITPCKVYFCGPEVNVSNRVLRHFSQHINNFIRVSFVDEELEKLYSTDLSPRTSVNRKTEIYTRILSILRDGIIIGDKKFEFLAFSSSQLRDNSLWMFAPTASGCTAAYIREWMGDFRNIRNVAKYAARLGQSFGSSTETLSVEKHEIEVIPDVKFNDYVFSDGIGKISLEFAKKVAKKCGYSSTPSAFQIRYGGYKGVVAVDPTSTRKLSLRKSMLKYDSDNKKLDVLACSKFQPCYLNRQLISLLSTLGVKDEAFEKKQKEAVDQLNTILTDSSKAHEALDMMYTGEISNVLKEMLMCGYKPNVEPFLSMMLQTFRASKLMELRVKTRILIPNGRAMMGCLDETGSLQYGQVFVRFSGNRHGSLSGSSSYDAARSYIVTGKVVVAKNPCLHPGDVRILKAVNVPALHHMLDCVVFPQKGHRPHPNECSGSDLDGDIYFVSWDPELIPPREIEPMDYTAAPSKELDHDVMIE</sequence>
<dbReference type="InterPro" id="IPR058763">
    <property type="entry name" value="RRM_RDR1/2-like"/>
</dbReference>
<feature type="domain" description="RDRP helical" evidence="5">
    <location>
        <begin position="269"/>
        <end position="345"/>
    </location>
</feature>
<dbReference type="Proteomes" id="UP001341840">
    <property type="component" value="Unassembled WGS sequence"/>
</dbReference>
<proteinExistence type="inferred from homology"/>
<dbReference type="Pfam" id="PF26250">
    <property type="entry name" value="RRM_RdRP1_2"/>
    <property type="match status" value="1"/>
</dbReference>
<dbReference type="SUPFAM" id="SSF54928">
    <property type="entry name" value="RNA-binding domain, RBD"/>
    <property type="match status" value="1"/>
</dbReference>
<dbReference type="InterPro" id="IPR057590">
    <property type="entry name" value="PH_RDR1/2-like"/>
</dbReference>
<dbReference type="CDD" id="cd00590">
    <property type="entry name" value="RRM_SF"/>
    <property type="match status" value="1"/>
</dbReference>
<keyword evidence="1 6" id="KW-0808">Transferase</keyword>
<reference evidence="6 7" key="1">
    <citation type="journal article" date="2023" name="Plants (Basel)">
        <title>Bridging the Gap: Combining Genomics and Transcriptomics Approaches to Understand Stylosanthes scabra, an Orphan Legume from the Brazilian Caatinga.</title>
        <authorList>
            <person name="Ferreira-Neto J.R.C."/>
            <person name="da Silva M.D."/>
            <person name="Binneck E."/>
            <person name="de Melo N.F."/>
            <person name="da Silva R.H."/>
            <person name="de Melo A.L.T.M."/>
            <person name="Pandolfi V."/>
            <person name="Bustamante F.O."/>
            <person name="Brasileiro-Vidal A.C."/>
            <person name="Benko-Iseppon A.M."/>
        </authorList>
    </citation>
    <scope>NUCLEOTIDE SEQUENCE [LARGE SCALE GENOMIC DNA]</scope>
    <source>
        <tissue evidence="6">Leaves</tissue>
    </source>
</reference>
<comment type="catalytic activity">
    <reaction evidence="1">
        <text>RNA(n) + a ribonucleoside 5'-triphosphate = RNA(n+1) + diphosphate</text>
        <dbReference type="Rhea" id="RHEA:21248"/>
        <dbReference type="Rhea" id="RHEA-COMP:14527"/>
        <dbReference type="Rhea" id="RHEA-COMP:17342"/>
        <dbReference type="ChEBI" id="CHEBI:33019"/>
        <dbReference type="ChEBI" id="CHEBI:61557"/>
        <dbReference type="ChEBI" id="CHEBI:140395"/>
        <dbReference type="EC" id="2.7.7.48"/>
    </reaction>
</comment>
<dbReference type="Pfam" id="PF26252">
    <property type="entry name" value="RdRP_helical"/>
    <property type="match status" value="1"/>
</dbReference>
<keyword evidence="1" id="KW-0694">RNA-binding</keyword>
<feature type="domain" description="RDR1/2-like PH-like" evidence="3">
    <location>
        <begin position="102"/>
        <end position="252"/>
    </location>
</feature>
<evidence type="ECO:0000313" key="6">
    <source>
        <dbReference type="EMBL" id="MED6175533.1"/>
    </source>
</evidence>
<dbReference type="PANTHER" id="PTHR23079">
    <property type="entry name" value="RNA-DEPENDENT RNA POLYMERASE"/>
    <property type="match status" value="1"/>
</dbReference>
<dbReference type="InterPro" id="IPR057596">
    <property type="entry name" value="RDRP_core"/>
</dbReference>
<evidence type="ECO:0000313" key="7">
    <source>
        <dbReference type="Proteomes" id="UP001341840"/>
    </source>
</evidence>
<protein>
    <recommendedName>
        <fullName evidence="1">RNA-dependent RNA polymerase</fullName>
        <ecNumber evidence="1">2.7.7.48</ecNumber>
    </recommendedName>
</protein>
<accession>A0ABU6VUK9</accession>
<evidence type="ECO:0000256" key="1">
    <source>
        <dbReference type="RuleBase" id="RU363098"/>
    </source>
</evidence>
<dbReference type="Pfam" id="PF24823">
    <property type="entry name" value="PH_RDR2"/>
    <property type="match status" value="1"/>
</dbReference>